<dbReference type="Pfam" id="PF02538">
    <property type="entry name" value="Hydantoinase_B"/>
    <property type="match status" value="1"/>
</dbReference>
<dbReference type="Proteomes" id="UP000712673">
    <property type="component" value="Unassembled WGS sequence"/>
</dbReference>
<evidence type="ECO:0000313" key="3">
    <source>
        <dbReference type="EMBL" id="MBM3223108.1"/>
    </source>
</evidence>
<dbReference type="GO" id="GO:0017168">
    <property type="term" value="F:5-oxoprolinase (ATP-hydrolyzing) activity"/>
    <property type="evidence" value="ECO:0007669"/>
    <property type="project" value="TreeGrafter"/>
</dbReference>
<dbReference type="InterPro" id="IPR003692">
    <property type="entry name" value="Hydantoinase_B"/>
</dbReference>
<accession>A0A938B2S8</accession>
<dbReference type="InterPro" id="IPR045079">
    <property type="entry name" value="Oxoprolinase-like"/>
</dbReference>
<sequence length="521" mass="56411">MPSGTASASAEKGVLMPADPITVEIMKGALEAAGREMGLLIERTAMSAFIREKKDFFAGMYDAQGHLVYTDHDKFGPGMVDCVLEVYPAATMAPGDIYWFSDCYLSRGAISHSPDMCFIAPAFAQETLVGFAAAFGHFWDIGGMKPGTLSPLATEIFHEGIAIPPIKISDRGTFNDEAYRLILRNSRFPDLLRGDTRAMLAACTLGQRRLEELCQRFGRAAMEAGFAAIFAQSERAIRSTLATIPEGHYTFADYVDSDCVSDTPFRVQVSLHVQGDTVSVDFRDTDDQASGPINFLLHPDAARMMVSRFLSWKDPSVLLNNGAFTPILDVLLRPGSLVQPRHPASLGLRAHTLYRVLNSIMGNFAQATQGETPAGAGDYVIYMLRSLDTQSGTFTLLIDGIGVGQGARPFGDGLDVIYSARGQKNFPIEFIESEFPVQILNYAIHQDSGGAGIFRGGTGVVRDVRVLTDRAILGTRMNGVKCPSWGVKGGKAGKSGSFVVNPGTPQERRMSPFGDNVELHA</sequence>
<comment type="caution">
    <text evidence="3">The sequence shown here is derived from an EMBL/GenBank/DDBJ whole genome shotgun (WGS) entry which is preliminary data.</text>
</comment>
<dbReference type="GO" id="GO:0005829">
    <property type="term" value="C:cytosol"/>
    <property type="evidence" value="ECO:0007669"/>
    <property type="project" value="TreeGrafter"/>
</dbReference>
<dbReference type="PANTHER" id="PTHR11365">
    <property type="entry name" value="5-OXOPROLINASE RELATED"/>
    <property type="match status" value="1"/>
</dbReference>
<dbReference type="PANTHER" id="PTHR11365:SF23">
    <property type="entry name" value="HYPOTHETICAL 5-OXOPROLINASE (EUROFUNG)-RELATED"/>
    <property type="match status" value="1"/>
</dbReference>
<organism evidence="3 4">
    <name type="scientific">Tectimicrobiota bacterium</name>
    <dbReference type="NCBI Taxonomy" id="2528274"/>
    <lineage>
        <taxon>Bacteria</taxon>
        <taxon>Pseudomonadati</taxon>
        <taxon>Nitrospinota/Tectimicrobiota group</taxon>
        <taxon>Candidatus Tectimicrobiota</taxon>
    </lineage>
</organism>
<feature type="non-terminal residue" evidence="3">
    <location>
        <position position="521"/>
    </location>
</feature>
<gene>
    <name evidence="3" type="ORF">FJZ47_04800</name>
</gene>
<name>A0A938B2S8_UNCTE</name>
<evidence type="ECO:0000256" key="1">
    <source>
        <dbReference type="SAM" id="MobiDB-lite"/>
    </source>
</evidence>
<reference evidence="3" key="1">
    <citation type="submission" date="2019-03" db="EMBL/GenBank/DDBJ databases">
        <title>Lake Tanganyika Metagenome-Assembled Genomes (MAGs).</title>
        <authorList>
            <person name="Tran P."/>
        </authorList>
    </citation>
    <scope>NUCLEOTIDE SEQUENCE</scope>
    <source>
        <strain evidence="3">K_DeepCast_65m_m2_066</strain>
    </source>
</reference>
<dbReference type="EMBL" id="VGLS01000096">
    <property type="protein sequence ID" value="MBM3223108.1"/>
    <property type="molecule type" value="Genomic_DNA"/>
</dbReference>
<dbReference type="GO" id="GO:0006749">
    <property type="term" value="P:glutathione metabolic process"/>
    <property type="evidence" value="ECO:0007669"/>
    <property type="project" value="TreeGrafter"/>
</dbReference>
<evidence type="ECO:0000313" key="4">
    <source>
        <dbReference type="Proteomes" id="UP000712673"/>
    </source>
</evidence>
<feature type="region of interest" description="Disordered" evidence="1">
    <location>
        <begin position="496"/>
        <end position="521"/>
    </location>
</feature>
<proteinExistence type="predicted"/>
<evidence type="ECO:0000259" key="2">
    <source>
        <dbReference type="Pfam" id="PF02538"/>
    </source>
</evidence>
<dbReference type="AlphaFoldDB" id="A0A938B2S8"/>
<feature type="domain" description="Hydantoinase B/oxoprolinase" evidence="2">
    <location>
        <begin position="19"/>
        <end position="504"/>
    </location>
</feature>
<protein>
    <submittedName>
        <fullName evidence="3">Hydantoinase B/oxoprolinase family protein</fullName>
    </submittedName>
</protein>